<dbReference type="GO" id="GO:0015666">
    <property type="term" value="F:restriction endodeoxyribonuclease activity"/>
    <property type="evidence" value="ECO:0007669"/>
    <property type="project" value="TreeGrafter"/>
</dbReference>
<dbReference type="InterPro" id="IPR011856">
    <property type="entry name" value="tRNA_endonuc-like_dom_sf"/>
</dbReference>
<keyword evidence="3" id="KW-0540">Nuclease</keyword>
<feature type="domain" description="Restriction endonuclease type IV Mrr" evidence="2">
    <location>
        <begin position="73"/>
        <end position="181"/>
    </location>
</feature>
<dbReference type="InterPro" id="IPR052906">
    <property type="entry name" value="Type_IV_Methyl-Rstrct_Enzyme"/>
</dbReference>
<proteinExistence type="predicted"/>
<dbReference type="OrthoDB" id="9797274at2"/>
<accession>A0A0A3IYG2</accession>
<evidence type="ECO:0000313" key="4">
    <source>
        <dbReference type="Proteomes" id="UP000030437"/>
    </source>
</evidence>
<dbReference type="SUPFAM" id="SSF52980">
    <property type="entry name" value="Restriction endonuclease-like"/>
    <property type="match status" value="1"/>
</dbReference>
<evidence type="ECO:0000313" key="3">
    <source>
        <dbReference type="EMBL" id="KGR88500.1"/>
    </source>
</evidence>
<dbReference type="InterPro" id="IPR011335">
    <property type="entry name" value="Restrct_endonuc-II-like"/>
</dbReference>
<dbReference type="AlphaFoldDB" id="A0A0A3IYG2"/>
<reference evidence="3 4" key="1">
    <citation type="submission" date="2014-02" db="EMBL/GenBank/DDBJ databases">
        <title>Draft genome sequence of Lysinibacillus odysseyi NBRC 100172.</title>
        <authorList>
            <person name="Zhang F."/>
            <person name="Wang G."/>
            <person name="Zhang L."/>
        </authorList>
    </citation>
    <scope>NUCLEOTIDE SEQUENCE [LARGE SCALE GENOMIC DNA]</scope>
    <source>
        <strain evidence="3 4">NBRC 100172</strain>
    </source>
</reference>
<dbReference type="GO" id="GO:0009307">
    <property type="term" value="P:DNA restriction-modification system"/>
    <property type="evidence" value="ECO:0007669"/>
    <property type="project" value="InterPro"/>
</dbReference>
<dbReference type="RefSeq" id="WP_036150427.1">
    <property type="nucleotide sequence ID" value="NZ_AVCX01000025.1"/>
</dbReference>
<keyword evidence="1" id="KW-1133">Transmembrane helix</keyword>
<dbReference type="PANTHER" id="PTHR30015">
    <property type="entry name" value="MRR RESTRICTION SYSTEM PROTEIN"/>
    <property type="match status" value="1"/>
</dbReference>
<dbReference type="Proteomes" id="UP000030437">
    <property type="component" value="Unassembled WGS sequence"/>
</dbReference>
<feature type="transmembrane region" description="Helical" evidence="1">
    <location>
        <begin position="12"/>
        <end position="32"/>
    </location>
</feature>
<keyword evidence="3" id="KW-0378">Hydrolase</keyword>
<keyword evidence="1" id="KW-0812">Transmembrane</keyword>
<gene>
    <name evidence="3" type="ORF">CD32_01450</name>
</gene>
<dbReference type="EMBL" id="JPVP01000039">
    <property type="protein sequence ID" value="KGR88500.1"/>
    <property type="molecule type" value="Genomic_DNA"/>
</dbReference>
<dbReference type="eggNOG" id="COG1787">
    <property type="taxonomic scope" value="Bacteria"/>
</dbReference>
<organism evidence="3 4">
    <name type="scientific">Lysinibacillus odysseyi 34hs-1 = NBRC 100172</name>
    <dbReference type="NCBI Taxonomy" id="1220589"/>
    <lineage>
        <taxon>Bacteria</taxon>
        <taxon>Bacillati</taxon>
        <taxon>Bacillota</taxon>
        <taxon>Bacilli</taxon>
        <taxon>Bacillales</taxon>
        <taxon>Bacillaceae</taxon>
        <taxon>Lysinibacillus</taxon>
    </lineage>
</organism>
<protein>
    <submittedName>
        <fullName evidence="3">Endonuclease</fullName>
    </submittedName>
</protein>
<dbReference type="Pfam" id="PF04471">
    <property type="entry name" value="Mrr_cat"/>
    <property type="match status" value="1"/>
</dbReference>
<name>A0A0A3IYG2_9BACI</name>
<keyword evidence="3" id="KW-0255">Endonuclease</keyword>
<dbReference type="GO" id="GO:0003677">
    <property type="term" value="F:DNA binding"/>
    <property type="evidence" value="ECO:0007669"/>
    <property type="project" value="InterPro"/>
</dbReference>
<evidence type="ECO:0000259" key="2">
    <source>
        <dbReference type="Pfam" id="PF04471"/>
    </source>
</evidence>
<dbReference type="Gene3D" id="3.40.1350.10">
    <property type="match status" value="1"/>
</dbReference>
<dbReference type="PANTHER" id="PTHR30015:SF6">
    <property type="entry name" value="SLL1429 PROTEIN"/>
    <property type="match status" value="1"/>
</dbReference>
<feature type="transmembrane region" description="Helical" evidence="1">
    <location>
        <begin position="38"/>
        <end position="55"/>
    </location>
</feature>
<keyword evidence="4" id="KW-1185">Reference proteome</keyword>
<evidence type="ECO:0000256" key="1">
    <source>
        <dbReference type="SAM" id="Phobius"/>
    </source>
</evidence>
<keyword evidence="1" id="KW-0472">Membrane</keyword>
<comment type="caution">
    <text evidence="3">The sequence shown here is derived from an EMBL/GenBank/DDBJ whole genome shotgun (WGS) entry which is preliminary data.</text>
</comment>
<dbReference type="STRING" id="1220589.CD32_01450"/>
<sequence>MFRKRRRKRKKRAPYLQLLPFLIAGGIGWYYIRTLEGIAGGIGVYVFVGIAFKFWQYWRESARLRKADIAEVDRMSGEEFERFLGELFKRRGFKVSYTAKSGDYGADLILKDGQDVIAVQAKRYSGSVGVKAVQEIIGAVKMYDATEAWVVTNSYFTKQAIKLADINDVYLVDRKELIDMILDK</sequence>
<dbReference type="InterPro" id="IPR007560">
    <property type="entry name" value="Restrct_endonuc_IV_Mrr"/>
</dbReference>